<dbReference type="PROSITE" id="PS50180">
    <property type="entry name" value="GAE"/>
    <property type="match status" value="1"/>
</dbReference>
<dbReference type="Pfam" id="PF01602">
    <property type="entry name" value="Adaptin_N"/>
    <property type="match status" value="1"/>
</dbReference>
<evidence type="ECO:0000256" key="3">
    <source>
        <dbReference type="ARBA" id="ARBA00006613"/>
    </source>
</evidence>
<dbReference type="PIRSF" id="PIRSF037094">
    <property type="entry name" value="AP1_complex_gamma"/>
    <property type="match status" value="1"/>
</dbReference>
<feature type="region of interest" description="Disordered" evidence="10">
    <location>
        <begin position="912"/>
        <end position="934"/>
    </location>
</feature>
<dbReference type="PANTHER" id="PTHR22780">
    <property type="entry name" value="ADAPTIN, ALPHA/GAMMA/EPSILON"/>
    <property type="match status" value="1"/>
</dbReference>
<keyword evidence="8 9" id="KW-0968">Cytoplasmic vesicle</keyword>
<evidence type="ECO:0000313" key="13">
    <source>
        <dbReference type="Proteomes" id="UP000198341"/>
    </source>
</evidence>
<dbReference type="InterPro" id="IPR002553">
    <property type="entry name" value="Clathrin/coatomer_adapt-like_N"/>
</dbReference>
<dbReference type="GO" id="GO:0016192">
    <property type="term" value="P:vesicle-mediated transport"/>
    <property type="evidence" value="ECO:0007669"/>
    <property type="project" value="InterPro"/>
</dbReference>
<dbReference type="InterPro" id="IPR008153">
    <property type="entry name" value="GAE_dom"/>
</dbReference>
<dbReference type="eggNOG" id="KOG1062">
    <property type="taxonomic scope" value="Eukaryota"/>
</dbReference>
<accession>K8EYS5</accession>
<keyword evidence="7 9" id="KW-0472">Membrane</keyword>
<feature type="domain" description="GAE" evidence="11">
    <location>
        <begin position="930"/>
        <end position="1051"/>
    </location>
</feature>
<dbReference type="OrthoDB" id="28053at2759"/>
<dbReference type="InterPro" id="IPR011989">
    <property type="entry name" value="ARM-like"/>
</dbReference>
<dbReference type="GO" id="GO:0030121">
    <property type="term" value="C:AP-1 adaptor complex"/>
    <property type="evidence" value="ECO:0007669"/>
    <property type="project" value="InterPro"/>
</dbReference>
<dbReference type="InterPro" id="IPR017107">
    <property type="entry name" value="AP1_complex_gsu"/>
</dbReference>
<organism evidence="12 13">
    <name type="scientific">Bathycoccus prasinos</name>
    <dbReference type="NCBI Taxonomy" id="41875"/>
    <lineage>
        <taxon>Eukaryota</taxon>
        <taxon>Viridiplantae</taxon>
        <taxon>Chlorophyta</taxon>
        <taxon>Mamiellophyceae</taxon>
        <taxon>Mamiellales</taxon>
        <taxon>Bathycoccaceae</taxon>
        <taxon>Bathycoccus</taxon>
    </lineage>
</organism>
<dbReference type="InterPro" id="IPR008152">
    <property type="entry name" value="Clathrin_a/b/g-adaptin_app_Ig"/>
</dbReference>
<dbReference type="GO" id="GO:0006886">
    <property type="term" value="P:intracellular protein transport"/>
    <property type="evidence" value="ECO:0007669"/>
    <property type="project" value="UniProtKB-UniRule"/>
</dbReference>
<dbReference type="SMART" id="SM00809">
    <property type="entry name" value="Alpha_adaptinC2"/>
    <property type="match status" value="1"/>
</dbReference>
<gene>
    <name evidence="12" type="ORF">Bathy08g03580</name>
</gene>
<feature type="compositionally biased region" description="Low complexity" evidence="10">
    <location>
        <begin position="828"/>
        <end position="844"/>
    </location>
</feature>
<dbReference type="InterPro" id="IPR013041">
    <property type="entry name" value="Clathrin_app_Ig-like_sf"/>
</dbReference>
<dbReference type="SUPFAM" id="SSF49348">
    <property type="entry name" value="Clathrin adaptor appendage domain"/>
    <property type="match status" value="1"/>
</dbReference>
<keyword evidence="4 9" id="KW-0813">Transport</keyword>
<evidence type="ECO:0000256" key="8">
    <source>
        <dbReference type="ARBA" id="ARBA00023329"/>
    </source>
</evidence>
<dbReference type="KEGG" id="bpg:Bathy08g03580"/>
<keyword evidence="13" id="KW-1185">Reference proteome</keyword>
<dbReference type="GeneID" id="19014337"/>
<dbReference type="InterPro" id="IPR050840">
    <property type="entry name" value="Adaptor_Complx_Large_Subunit"/>
</dbReference>
<reference evidence="12 13" key="1">
    <citation type="submission" date="2011-10" db="EMBL/GenBank/DDBJ databases">
        <authorList>
            <person name="Genoscope - CEA"/>
        </authorList>
    </citation>
    <scope>NUCLEOTIDE SEQUENCE [LARGE SCALE GENOMIC DNA]</scope>
    <source>
        <strain evidence="12 13">RCC 1105</strain>
    </source>
</reference>
<dbReference type="InterPro" id="IPR016024">
    <property type="entry name" value="ARM-type_fold"/>
</dbReference>
<sequence>MGGGNANTDEGMSANLSQLKRKAQTKVKEFIHTAQAKREQVERELSIGGDGSGHQDGKHSLAFKCVRLRELVRLVRNAKTKQEERSIVAKESAAIRDAFADAKLSNMFRHRNVAKLLFVHMLGYPTHFGQMECVQLTAMADYANKRLGYLGLMTLMDERSEVTMLITNSVKSDLMSKNVYVVGLGLCALGNICTSEMARDVSEEVRKLMLSKNSYVRKKAALCAIRVAKKVPELAESFLDPCERLLNDRHHGVLLAAVTLAYRLCEGPSDVFEDTEDVRKADEIDGEFDEDAADRATERLRKKVGSLCKVLKALNSQQTKKKSVGSSSANNNNNNNSNNQQSEHDVGGHSDPFLQVHILKLLKVLGRGCSETSDEMSDTLAHVASNTEFSSKNFAGASILLECVECIVETESVGGLRVLAVNILGKFLASKENNAKYVALTALSSVVKIDQGAVQRHRKTIVECVKDSDVSIRKSALNLVYNLVNASNVRTLVPELLEYLKVADKEFKRDLTKRIVTLIGENAPDDRWRCEMTVETFRQAGEYVDDVDQRTFCGVVSRGDEKLQALIGRSMFKACVDLGENATQQLKSTTCWVCGEFADCIAHVPTLENEEKNTVTIQDIAALLKVFLRDAKESEITKQYALTAMTKVTARDQSQAAQAIDAMKPLQASVDLELQARACEYSHIIEAGSEVLTTVMERVPPPEAPKFVELGKKKRRKSLVTSNARAVGEENTSESAALGDLLDFGGENDVVQTSATVANSPPAASKVVLAAANVLDDLFADIESVPASAPVAPPSPSHVTAQVVLKQPPEIHHSPQVSLDDLLGGDVSISSAPASASKPPQSNSTDPLADLFGDASSTPVQLNSNLGPIAASVATPSSATGLLDAFDASTPASAAPVSTAAKASASPLDDMLSGLSMDALPAPSPQPPKPKSPKTCAFTAHNSQPLTIVFECTKDSVDSKKTTILAKVTSVSPVSNVALQSAVPKSMTVVLEHASGSALKGSGESEILTQIMRVENSMHGEKALAMKLRVSYVDDASGAEKVEMVTVAGFPSKF</sequence>
<evidence type="ECO:0000256" key="7">
    <source>
        <dbReference type="ARBA" id="ARBA00023136"/>
    </source>
</evidence>
<feature type="region of interest" description="Disordered" evidence="10">
    <location>
        <begin position="813"/>
        <end position="856"/>
    </location>
</feature>
<dbReference type="Gene3D" id="2.60.40.1230">
    <property type="match status" value="1"/>
</dbReference>
<dbReference type="Pfam" id="PF02883">
    <property type="entry name" value="Alpha_adaptinC2"/>
    <property type="match status" value="1"/>
</dbReference>
<keyword evidence="5 9" id="KW-0653">Protein transport</keyword>
<comment type="similarity">
    <text evidence="3 9">Belongs to the adaptor complexes large subunit family.</text>
</comment>
<feature type="region of interest" description="Disordered" evidence="10">
    <location>
        <begin position="318"/>
        <end position="347"/>
    </location>
</feature>
<proteinExistence type="inferred from homology"/>
<dbReference type="SUPFAM" id="SSF48371">
    <property type="entry name" value="ARM repeat"/>
    <property type="match status" value="1"/>
</dbReference>
<evidence type="ECO:0000256" key="1">
    <source>
        <dbReference type="ARBA" id="ARBA00004156"/>
    </source>
</evidence>
<dbReference type="Gene3D" id="1.25.10.10">
    <property type="entry name" value="Leucine-rich Repeat Variant"/>
    <property type="match status" value="1"/>
</dbReference>
<keyword evidence="6 9" id="KW-0333">Golgi apparatus</keyword>
<evidence type="ECO:0000256" key="4">
    <source>
        <dbReference type="ARBA" id="ARBA00022448"/>
    </source>
</evidence>
<comment type="subcellular location">
    <subcellularLocation>
        <location evidence="1">Cytoplasmic vesicle membrane</location>
    </subcellularLocation>
    <subcellularLocation>
        <location evidence="2">Golgi apparatus</location>
    </subcellularLocation>
</comment>
<feature type="compositionally biased region" description="Low complexity" evidence="10">
    <location>
        <begin position="326"/>
        <end position="341"/>
    </location>
</feature>
<evidence type="ECO:0000256" key="2">
    <source>
        <dbReference type="ARBA" id="ARBA00004555"/>
    </source>
</evidence>
<dbReference type="EMBL" id="FO082271">
    <property type="protein sequence ID" value="CCO17655.1"/>
    <property type="molecule type" value="Genomic_DNA"/>
</dbReference>
<evidence type="ECO:0000256" key="5">
    <source>
        <dbReference type="ARBA" id="ARBA00022927"/>
    </source>
</evidence>
<dbReference type="Proteomes" id="UP000198341">
    <property type="component" value="Chromosome 8"/>
</dbReference>
<evidence type="ECO:0000256" key="6">
    <source>
        <dbReference type="ARBA" id="ARBA00023034"/>
    </source>
</evidence>
<evidence type="ECO:0000313" key="12">
    <source>
        <dbReference type="EMBL" id="CCO17655.1"/>
    </source>
</evidence>
<name>K8EYS5_9CHLO</name>
<protein>
    <recommendedName>
        <fullName evidence="9">AP-1 complex subunit gamma</fullName>
    </recommendedName>
</protein>
<evidence type="ECO:0000259" key="11">
    <source>
        <dbReference type="PROSITE" id="PS50180"/>
    </source>
</evidence>
<dbReference type="AlphaFoldDB" id="K8EYS5"/>
<evidence type="ECO:0000256" key="9">
    <source>
        <dbReference type="PIRNR" id="PIRNR037094"/>
    </source>
</evidence>
<evidence type="ECO:0000256" key="10">
    <source>
        <dbReference type="SAM" id="MobiDB-lite"/>
    </source>
</evidence>
<dbReference type="STRING" id="41875.K8EYS5"/>
<dbReference type="RefSeq" id="XP_007511534.1">
    <property type="nucleotide sequence ID" value="XM_007511472.1"/>
</dbReference>